<accession>A0A8S5MT56</accession>
<reference evidence="1" key="1">
    <citation type="journal article" date="2021" name="Proc. Natl. Acad. Sci. U.S.A.">
        <title>A Catalog of Tens of Thousands of Viruses from Human Metagenomes Reveals Hidden Associations with Chronic Diseases.</title>
        <authorList>
            <person name="Tisza M.J."/>
            <person name="Buck C.B."/>
        </authorList>
    </citation>
    <scope>NUCLEOTIDE SEQUENCE</scope>
    <source>
        <strain evidence="1">CtDcW16</strain>
    </source>
</reference>
<evidence type="ECO:0000313" key="1">
    <source>
        <dbReference type="EMBL" id="DAD85489.1"/>
    </source>
</evidence>
<protein>
    <submittedName>
        <fullName evidence="1">Uncharacterized protein</fullName>
    </submittedName>
</protein>
<organism evidence="1">
    <name type="scientific">Siphoviridae sp. ctDcW16</name>
    <dbReference type="NCBI Taxonomy" id="2826199"/>
    <lineage>
        <taxon>Viruses</taxon>
        <taxon>Duplodnaviria</taxon>
        <taxon>Heunggongvirae</taxon>
        <taxon>Uroviricota</taxon>
        <taxon>Caudoviricetes</taxon>
    </lineage>
</organism>
<sequence length="198" mass="23327">MKEYVEKYINELHTDNHRYLSWEHCYKAFGNSENSIDYLALHLAFYLASWGMYRGSTTLLKKDYKVHYEVVKLIKPVALNRESIKSLTEIQGLMHKIFQEYDKVSVKASKTLQTKILLGTLGCFPALDRFFIDGWNLTFESNPTDENIFSFVQENISEIENCQKIIGRNMIYPPMKIVDMYFWQKGYDKYLEGKRAAE</sequence>
<name>A0A8S5MT56_9CAUD</name>
<dbReference type="EMBL" id="BK014983">
    <property type="protein sequence ID" value="DAD85489.1"/>
    <property type="molecule type" value="Genomic_DNA"/>
</dbReference>
<proteinExistence type="predicted"/>